<protein>
    <submittedName>
        <fullName evidence="4">Uncharacterized protein</fullName>
    </submittedName>
</protein>
<evidence type="ECO:0000256" key="2">
    <source>
        <dbReference type="SAM" id="Phobius"/>
    </source>
</evidence>
<dbReference type="Proteomes" id="UP001620626">
    <property type="component" value="Unassembled WGS sequence"/>
</dbReference>
<gene>
    <name evidence="4" type="ORF">niasHT_033395</name>
</gene>
<evidence type="ECO:0000313" key="4">
    <source>
        <dbReference type="EMBL" id="KAL3069818.1"/>
    </source>
</evidence>
<dbReference type="EMBL" id="JBICBT010001390">
    <property type="protein sequence ID" value="KAL3069818.1"/>
    <property type="molecule type" value="Genomic_DNA"/>
</dbReference>
<comment type="caution">
    <text evidence="4">The sequence shown here is derived from an EMBL/GenBank/DDBJ whole genome shotgun (WGS) entry which is preliminary data.</text>
</comment>
<keyword evidence="2" id="KW-0472">Membrane</keyword>
<feature type="region of interest" description="Disordered" evidence="1">
    <location>
        <begin position="361"/>
        <end position="400"/>
    </location>
</feature>
<feature type="region of interest" description="Disordered" evidence="1">
    <location>
        <begin position="195"/>
        <end position="253"/>
    </location>
</feature>
<dbReference type="InterPro" id="IPR050899">
    <property type="entry name" value="DDRGK_domain-containing"/>
</dbReference>
<keyword evidence="5" id="KW-1185">Reference proteome</keyword>
<reference evidence="4 5" key="1">
    <citation type="submission" date="2024-10" db="EMBL/GenBank/DDBJ databases">
        <authorList>
            <person name="Kim D."/>
        </authorList>
    </citation>
    <scope>NUCLEOTIDE SEQUENCE [LARGE SCALE GENOMIC DNA]</scope>
    <source>
        <strain evidence="4">BH-2024</strain>
    </source>
</reference>
<name>A0ABD2I124_9BILA</name>
<evidence type="ECO:0000313" key="5">
    <source>
        <dbReference type="Proteomes" id="UP001620626"/>
    </source>
</evidence>
<feature type="signal peptide" evidence="3">
    <location>
        <begin position="1"/>
        <end position="24"/>
    </location>
</feature>
<feature type="compositionally biased region" description="Polar residues" evidence="1">
    <location>
        <begin position="242"/>
        <end position="252"/>
    </location>
</feature>
<evidence type="ECO:0000256" key="1">
    <source>
        <dbReference type="SAM" id="MobiDB-lite"/>
    </source>
</evidence>
<feature type="region of interest" description="Disordered" evidence="1">
    <location>
        <begin position="416"/>
        <end position="472"/>
    </location>
</feature>
<keyword evidence="2" id="KW-0812">Transmembrane</keyword>
<evidence type="ECO:0000256" key="3">
    <source>
        <dbReference type="SAM" id="SignalP"/>
    </source>
</evidence>
<accession>A0ABD2I124</accession>
<dbReference type="PANTHER" id="PTHR48176">
    <property type="entry name" value="DDRGK DOMAIN-CONTAINING PROTEIN 1"/>
    <property type="match status" value="1"/>
</dbReference>
<feature type="transmembrane region" description="Helical" evidence="2">
    <location>
        <begin position="816"/>
        <end position="836"/>
    </location>
</feature>
<organism evidence="4 5">
    <name type="scientific">Heterodera trifolii</name>
    <dbReference type="NCBI Taxonomy" id="157864"/>
    <lineage>
        <taxon>Eukaryota</taxon>
        <taxon>Metazoa</taxon>
        <taxon>Ecdysozoa</taxon>
        <taxon>Nematoda</taxon>
        <taxon>Chromadorea</taxon>
        <taxon>Rhabditida</taxon>
        <taxon>Tylenchina</taxon>
        <taxon>Tylenchomorpha</taxon>
        <taxon>Tylenchoidea</taxon>
        <taxon>Heteroderidae</taxon>
        <taxon>Heteroderinae</taxon>
        <taxon>Heterodera</taxon>
    </lineage>
</organism>
<dbReference type="AlphaFoldDB" id="A0ABD2I124"/>
<proteinExistence type="predicted"/>
<feature type="chain" id="PRO_5044744089" evidence="3">
    <location>
        <begin position="25"/>
        <end position="838"/>
    </location>
</feature>
<sequence length="838" mass="91380">MTHHSLSLFLFGQILQIFFCQTNANAIASVGPRFGPTQLQCVAGSTKKLTQHWDIQNCSAGQSCVAYVCAHDYAGEPVEVTMGCMEMHFCRVDSHIECLYNDGALLRMCDECNGEQLCNAKEGAKLAHHSPSLAAFLRDRLQPVIVQQQRQQQQQAAHGMQPGAANAMHYQRVNPAPNAAAAAAAFFPPRAGSVQQLQPHAAGGSVLTQQPAAAHASSQTQAVQKQQHANGGAKGLQHPAHGSNTLLHSASGSKHLPPRLRCFVGSEGQLQLVTCSQGELCTSSLCDTDGELAEVKFCGVPQFCTTTNDLCKRFNRGLSLNCSQCDTDSCNGNSAFAMASLVNHTFRDGMAAKINTLPALNGTKVPKKTEDEKKNNGTMPNEIEMNTDPKKKTDDEKKEEEIKKKFEEIKKREEEEIKKRKTEKERKAKEKEEAVKKEKKKEKEEKEKKEEKKKGNEDKKEGDKRAEEGMGKSVLQVIVKKEEEKKEADKEKVVKKEEKEKVEEKKAKVDSPAAAGSRCVLGYGNRMRSVKCPANSKCGMLTCDVDGIVETLRICAPRTATESFYERVCEDFNENAKLAGYKACEGNLCNAEGIFQNQAMPEGGKGAVKCMIGINNELKNHSCNVGCATITCRVGGDTKAAAGGEIVEVKTCGYSDVCDVAQNLMCKSFKDGQFVSCKHCLGSHYCNGGLADIENVDETEKTKAAETEEEVEEEEKGLICLVGIGEKWTNRSCAPSGDGADARKCATFSCALSEKKELVIKTCAPADPNNSYWREGGMASRECAKFNGTLITNHGITMCNESLCNNRAMPNTGVQFQQLVFITGFTVVYALVALIIHN</sequence>
<feature type="compositionally biased region" description="Basic and acidic residues" evidence="1">
    <location>
        <begin position="387"/>
        <end position="400"/>
    </location>
</feature>
<feature type="compositionally biased region" description="Polar residues" evidence="1">
    <location>
        <begin position="206"/>
        <end position="229"/>
    </location>
</feature>
<keyword evidence="3" id="KW-0732">Signal</keyword>
<dbReference type="PANTHER" id="PTHR48176:SF1">
    <property type="entry name" value="DDRGK DOMAIN-CONTAINING PROTEIN 1"/>
    <property type="match status" value="1"/>
</dbReference>
<feature type="compositionally biased region" description="Basic and acidic residues" evidence="1">
    <location>
        <begin position="416"/>
        <end position="470"/>
    </location>
</feature>
<keyword evidence="2" id="KW-1133">Transmembrane helix</keyword>